<name>A0ABW0M3Y7_9BACL</name>
<dbReference type="InterPro" id="IPR029039">
    <property type="entry name" value="Flavoprotein-like_sf"/>
</dbReference>
<evidence type="ECO:0000313" key="4">
    <source>
        <dbReference type="EMBL" id="MFC5471792.1"/>
    </source>
</evidence>
<dbReference type="EMBL" id="JBHSMH010000111">
    <property type="protein sequence ID" value="MFC5471792.1"/>
    <property type="molecule type" value="Genomic_DNA"/>
</dbReference>
<reference evidence="5" key="1">
    <citation type="journal article" date="2019" name="Int. J. Syst. Evol. Microbiol.">
        <title>The Global Catalogue of Microorganisms (GCM) 10K type strain sequencing project: providing services to taxonomists for standard genome sequencing and annotation.</title>
        <authorList>
            <consortium name="The Broad Institute Genomics Platform"/>
            <consortium name="The Broad Institute Genome Sequencing Center for Infectious Disease"/>
            <person name="Wu L."/>
            <person name="Ma J."/>
        </authorList>
    </citation>
    <scope>NUCLEOTIDE SEQUENCE [LARGE SCALE GENOMIC DNA]</scope>
    <source>
        <strain evidence="5">CCUG 57113</strain>
    </source>
</reference>
<proteinExistence type="inferred from homology"/>
<dbReference type="EC" id="1.-.-.-" evidence="4"/>
<evidence type="ECO:0000313" key="5">
    <source>
        <dbReference type="Proteomes" id="UP001596105"/>
    </source>
</evidence>
<feature type="domain" description="Flavodoxin-like fold" evidence="3">
    <location>
        <begin position="4"/>
        <end position="174"/>
    </location>
</feature>
<gene>
    <name evidence="4" type="ORF">ACFPPD_24235</name>
</gene>
<evidence type="ECO:0000256" key="1">
    <source>
        <dbReference type="ARBA" id="ARBA00006252"/>
    </source>
</evidence>
<dbReference type="SUPFAM" id="SSF52218">
    <property type="entry name" value="Flavoproteins"/>
    <property type="match status" value="1"/>
</dbReference>
<keyword evidence="5" id="KW-1185">Reference proteome</keyword>
<dbReference type="PANTHER" id="PTHR10204:SF34">
    <property type="entry name" value="NAD(P)H DEHYDROGENASE [QUINONE] 1 ISOFORM 1"/>
    <property type="match status" value="1"/>
</dbReference>
<protein>
    <submittedName>
        <fullName evidence="4">NAD(P)H-dependent oxidoreductase</fullName>
        <ecNumber evidence="4">1.-.-.-</ecNumber>
        <ecNumber evidence="4">1.6.99.-</ecNumber>
    </submittedName>
</protein>
<dbReference type="Gene3D" id="3.40.50.360">
    <property type="match status" value="1"/>
</dbReference>
<sequence>MKSNVLVINGHPDDRSFCAALSDAYREGAAGNRATVKTIDLGRIDFVPILKFGYRQRIELEPPLLEAQELIRWADHLVFVYPTWWGTMPALLKGFVDRVFLPGFAFKYRENSVLWDKLLKGKTARLIVTSDTPSWYNRIFYKRAGHLVMQRNILKFCGITPVKITEIGPVKSSTLERRDQWLTEVRRLGERLA</sequence>
<comment type="caution">
    <text evidence="4">The sequence shown here is derived from an EMBL/GenBank/DDBJ whole genome shotgun (WGS) entry which is preliminary data.</text>
</comment>
<dbReference type="InterPro" id="IPR051545">
    <property type="entry name" value="NAD(P)H_dehydrogenase_qn"/>
</dbReference>
<dbReference type="PANTHER" id="PTHR10204">
    <property type="entry name" value="NAD P H OXIDOREDUCTASE-RELATED"/>
    <property type="match status" value="1"/>
</dbReference>
<evidence type="ECO:0000259" key="3">
    <source>
        <dbReference type="Pfam" id="PF02525"/>
    </source>
</evidence>
<dbReference type="GO" id="GO:0016491">
    <property type="term" value="F:oxidoreductase activity"/>
    <property type="evidence" value="ECO:0007669"/>
    <property type="project" value="UniProtKB-KW"/>
</dbReference>
<dbReference type="Pfam" id="PF02525">
    <property type="entry name" value="Flavodoxin_2"/>
    <property type="match status" value="1"/>
</dbReference>
<dbReference type="EC" id="1.6.99.-" evidence="4"/>
<dbReference type="Proteomes" id="UP001596105">
    <property type="component" value="Unassembled WGS sequence"/>
</dbReference>
<dbReference type="RefSeq" id="WP_209744169.1">
    <property type="nucleotide sequence ID" value="NZ_JBHSMH010000111.1"/>
</dbReference>
<evidence type="ECO:0000256" key="2">
    <source>
        <dbReference type="ARBA" id="ARBA00023002"/>
    </source>
</evidence>
<accession>A0ABW0M3Y7</accession>
<comment type="similarity">
    <text evidence="1">Belongs to the NAD(P)H dehydrogenase (quinone) family.</text>
</comment>
<organism evidence="4 5">
    <name type="scientific">Cohnella suwonensis</name>
    <dbReference type="NCBI Taxonomy" id="696072"/>
    <lineage>
        <taxon>Bacteria</taxon>
        <taxon>Bacillati</taxon>
        <taxon>Bacillota</taxon>
        <taxon>Bacilli</taxon>
        <taxon>Bacillales</taxon>
        <taxon>Paenibacillaceae</taxon>
        <taxon>Cohnella</taxon>
    </lineage>
</organism>
<keyword evidence="2 4" id="KW-0560">Oxidoreductase</keyword>
<dbReference type="InterPro" id="IPR003680">
    <property type="entry name" value="Flavodoxin_fold"/>
</dbReference>